<name>W3VGQ0_MOEAP</name>
<feature type="compositionally biased region" description="Polar residues" evidence="1">
    <location>
        <begin position="66"/>
        <end position="75"/>
    </location>
</feature>
<organism evidence="2 3">
    <name type="scientific">Moesziomyces aphidis</name>
    <name type="common">Pseudozyma aphidis</name>
    <dbReference type="NCBI Taxonomy" id="84754"/>
    <lineage>
        <taxon>Eukaryota</taxon>
        <taxon>Fungi</taxon>
        <taxon>Dikarya</taxon>
        <taxon>Basidiomycota</taxon>
        <taxon>Ustilaginomycotina</taxon>
        <taxon>Ustilaginomycetes</taxon>
        <taxon>Ustilaginales</taxon>
        <taxon>Ustilaginaceae</taxon>
        <taxon>Moesziomyces</taxon>
    </lineage>
</organism>
<dbReference type="AlphaFoldDB" id="W3VGQ0"/>
<evidence type="ECO:0000256" key="1">
    <source>
        <dbReference type="SAM" id="MobiDB-lite"/>
    </source>
</evidence>
<proteinExistence type="predicted"/>
<reference evidence="2 3" key="1">
    <citation type="journal article" date="2014" name="Genome Announc.">
        <title>Genome sequence of the basidiomycetous fungus Pseudozyma aphidis DSM70725, an efficient producer of biosurfactant mannosylerythritol lipids.</title>
        <authorList>
            <person name="Lorenz S."/>
            <person name="Guenther M."/>
            <person name="Grumaz C."/>
            <person name="Rupp S."/>
            <person name="Zibek S."/>
            <person name="Sohn K."/>
        </authorList>
    </citation>
    <scope>NUCLEOTIDE SEQUENCE [LARGE SCALE GENOMIC DNA]</scope>
    <source>
        <strain evidence="3">ATCC 32657 / CBS 517.83 / DSM 70725 / JCM 10318 / NBRC 10182 / NRRL Y-7954 / St-0401</strain>
    </source>
</reference>
<keyword evidence="3" id="KW-1185">Reference proteome</keyword>
<comment type="caution">
    <text evidence="2">The sequence shown here is derived from an EMBL/GenBank/DDBJ whole genome shotgun (WGS) entry which is preliminary data.</text>
</comment>
<dbReference type="EMBL" id="AWNI01000022">
    <property type="protein sequence ID" value="ETS60823.1"/>
    <property type="molecule type" value="Genomic_DNA"/>
</dbReference>
<sequence length="192" mass="20797">MVKAVALCVFSGRALEFGLKKQVARCSTATGMRRASPNPAGPSDATVRPRVAYERLRRSSLRPHTIPTSDRTAYNQGEGGHGDHDRMRMGRIAVSGVDGDVNRSTDVRACACVPRLARRTGEAALISHRSTRDVSMLHICRLALGSLWLVSQTQLVQAASASFQRDCASTVTIPSQQQSSAFGAVSWRSSHY</sequence>
<protein>
    <submittedName>
        <fullName evidence="2">Uncharacterized protein</fullName>
    </submittedName>
</protein>
<gene>
    <name evidence="2" type="ORF">PaG_04736</name>
</gene>
<feature type="region of interest" description="Disordered" evidence="1">
    <location>
        <begin position="63"/>
        <end position="86"/>
    </location>
</feature>
<dbReference type="OrthoDB" id="10575038at2759"/>
<evidence type="ECO:0000313" key="3">
    <source>
        <dbReference type="Proteomes" id="UP000019462"/>
    </source>
</evidence>
<dbReference type="HOGENOM" id="CLU_1415726_0_0_1"/>
<dbReference type="Proteomes" id="UP000019462">
    <property type="component" value="Unassembled WGS sequence"/>
</dbReference>
<accession>W3VGQ0</accession>
<evidence type="ECO:0000313" key="2">
    <source>
        <dbReference type="EMBL" id="ETS60823.1"/>
    </source>
</evidence>